<dbReference type="GO" id="GO:0016491">
    <property type="term" value="F:oxidoreductase activity"/>
    <property type="evidence" value="ECO:0007669"/>
    <property type="project" value="UniProtKB-KW"/>
</dbReference>
<dbReference type="InterPro" id="IPR036010">
    <property type="entry name" value="2Fe-2S_ferredoxin-like_sf"/>
</dbReference>
<dbReference type="Gene3D" id="3.10.20.30">
    <property type="match status" value="1"/>
</dbReference>
<evidence type="ECO:0000313" key="8">
    <source>
        <dbReference type="EMBL" id="RUL87823.1"/>
    </source>
</evidence>
<evidence type="ECO:0000256" key="4">
    <source>
        <dbReference type="ARBA" id="ARBA00023004"/>
    </source>
</evidence>
<dbReference type="InterPro" id="IPR006311">
    <property type="entry name" value="TAT_signal"/>
</dbReference>
<evidence type="ECO:0000256" key="1">
    <source>
        <dbReference type="ARBA" id="ARBA00022714"/>
    </source>
</evidence>
<evidence type="ECO:0000259" key="7">
    <source>
        <dbReference type="PROSITE" id="PS51085"/>
    </source>
</evidence>
<dbReference type="InterPro" id="IPR001041">
    <property type="entry name" value="2Fe-2S_ferredoxin-type"/>
</dbReference>
<dbReference type="GO" id="GO:0046872">
    <property type="term" value="F:metal ion binding"/>
    <property type="evidence" value="ECO:0007669"/>
    <property type="project" value="UniProtKB-KW"/>
</dbReference>
<evidence type="ECO:0000256" key="2">
    <source>
        <dbReference type="ARBA" id="ARBA00022723"/>
    </source>
</evidence>
<dbReference type="GO" id="GO:0051537">
    <property type="term" value="F:2 iron, 2 sulfur cluster binding"/>
    <property type="evidence" value="ECO:0007669"/>
    <property type="project" value="UniProtKB-KW"/>
</dbReference>
<dbReference type="PROSITE" id="PS51085">
    <property type="entry name" value="2FE2S_FER_2"/>
    <property type="match status" value="1"/>
</dbReference>
<keyword evidence="3" id="KW-0560">Oxidoreductase</keyword>
<dbReference type="InterPro" id="IPR051452">
    <property type="entry name" value="Diverse_Oxidoreductases"/>
</dbReference>
<comment type="caution">
    <text evidence="8">The sequence shown here is derived from an EMBL/GenBank/DDBJ whole genome shotgun (WGS) entry which is preliminary data.</text>
</comment>
<feature type="domain" description="2Fe-2S ferredoxin-type" evidence="7">
    <location>
        <begin position="63"/>
        <end position="139"/>
    </location>
</feature>
<dbReference type="Pfam" id="PF01799">
    <property type="entry name" value="Fer2_2"/>
    <property type="match status" value="1"/>
</dbReference>
<gene>
    <name evidence="8" type="ORF">TsocGM_10725</name>
</gene>
<dbReference type="InterPro" id="IPR019546">
    <property type="entry name" value="TAT_signal_bac_arc"/>
</dbReference>
<keyword evidence="2" id="KW-0479">Metal-binding</keyword>
<evidence type="ECO:0000313" key="9">
    <source>
        <dbReference type="Proteomes" id="UP000280296"/>
    </source>
</evidence>
<reference evidence="8 9" key="2">
    <citation type="submission" date="2019-01" db="EMBL/GenBank/DDBJ databases">
        <title>Tautonia sociabilis, a novel thermotolerant planctomycete of Isosphaeraceae family, isolated from a 4000 m deep subterranean habitat.</title>
        <authorList>
            <person name="Kovaleva O.L."/>
            <person name="Elcheninov A.G."/>
            <person name="Van Heerden E."/>
            <person name="Toshchakov S.V."/>
            <person name="Novikov A."/>
            <person name="Bonch-Osmolovskaya E.A."/>
            <person name="Kublanov I.V."/>
        </authorList>
    </citation>
    <scope>NUCLEOTIDE SEQUENCE [LARGE SCALE GENOMIC DNA]</scope>
    <source>
        <strain evidence="8 9">GM2012</strain>
    </source>
</reference>
<dbReference type="FunFam" id="3.10.20.30:FF:000020">
    <property type="entry name" value="Xanthine dehydrogenase iron-sulfur subunit"/>
    <property type="match status" value="1"/>
</dbReference>
<dbReference type="PANTHER" id="PTHR44379">
    <property type="entry name" value="OXIDOREDUCTASE WITH IRON-SULFUR SUBUNIT"/>
    <property type="match status" value="1"/>
</dbReference>
<proteinExistence type="predicted"/>
<keyword evidence="9" id="KW-1185">Reference proteome</keyword>
<dbReference type="InterPro" id="IPR006058">
    <property type="entry name" value="2Fe2S_fd_BS"/>
</dbReference>
<dbReference type="SUPFAM" id="SSF54292">
    <property type="entry name" value="2Fe-2S ferredoxin-like"/>
    <property type="match status" value="1"/>
</dbReference>
<dbReference type="NCBIfam" id="TIGR01409">
    <property type="entry name" value="TAT_signal_seq"/>
    <property type="match status" value="1"/>
</dbReference>
<protein>
    <submittedName>
        <fullName evidence="8">(2Fe-2S)-binding protein</fullName>
    </submittedName>
</protein>
<feature type="region of interest" description="Disordered" evidence="6">
    <location>
        <begin position="1"/>
        <end position="20"/>
    </location>
</feature>
<dbReference type="InterPro" id="IPR036884">
    <property type="entry name" value="2Fe-2S-bd_dom_sf"/>
</dbReference>
<dbReference type="SUPFAM" id="SSF47741">
    <property type="entry name" value="CO dehydrogenase ISP C-domain like"/>
    <property type="match status" value="1"/>
</dbReference>
<dbReference type="PROSITE" id="PS00197">
    <property type="entry name" value="2FE2S_FER_1"/>
    <property type="match status" value="1"/>
</dbReference>
<dbReference type="RefSeq" id="WP_126725359.1">
    <property type="nucleotide sequence ID" value="NZ_RYZH01000017.1"/>
</dbReference>
<evidence type="ECO:0000256" key="3">
    <source>
        <dbReference type="ARBA" id="ARBA00023002"/>
    </source>
</evidence>
<dbReference type="OrthoDB" id="9796880at2"/>
<evidence type="ECO:0000256" key="5">
    <source>
        <dbReference type="ARBA" id="ARBA00023014"/>
    </source>
</evidence>
<evidence type="ECO:0000256" key="6">
    <source>
        <dbReference type="SAM" id="MobiDB-lite"/>
    </source>
</evidence>
<dbReference type="PROSITE" id="PS51318">
    <property type="entry name" value="TAT"/>
    <property type="match status" value="1"/>
</dbReference>
<organism evidence="8 9">
    <name type="scientific">Tautonia sociabilis</name>
    <dbReference type="NCBI Taxonomy" id="2080755"/>
    <lineage>
        <taxon>Bacteria</taxon>
        <taxon>Pseudomonadati</taxon>
        <taxon>Planctomycetota</taxon>
        <taxon>Planctomycetia</taxon>
        <taxon>Isosphaerales</taxon>
        <taxon>Isosphaeraceae</taxon>
        <taxon>Tautonia</taxon>
    </lineage>
</organism>
<keyword evidence="4" id="KW-0408">Iron</keyword>
<dbReference type="EMBL" id="RYZH01000017">
    <property type="protein sequence ID" value="RUL87823.1"/>
    <property type="molecule type" value="Genomic_DNA"/>
</dbReference>
<dbReference type="Proteomes" id="UP000280296">
    <property type="component" value="Unassembled WGS sequence"/>
</dbReference>
<dbReference type="Pfam" id="PF10518">
    <property type="entry name" value="TAT_signal"/>
    <property type="match status" value="1"/>
</dbReference>
<dbReference type="Pfam" id="PF00111">
    <property type="entry name" value="Fer2"/>
    <property type="match status" value="1"/>
</dbReference>
<dbReference type="InterPro" id="IPR002888">
    <property type="entry name" value="2Fe-2S-bd"/>
</dbReference>
<dbReference type="InterPro" id="IPR012675">
    <property type="entry name" value="Beta-grasp_dom_sf"/>
</dbReference>
<sequence length="219" mass="22854">MPPQDPKAPAAPGRPGHSRRDFLRGSGLAAAGVALAGSAESALHEAGADVVQTEGVAIYSGSCPIELKVNGEAMSVTVEPRSTLLDTLRNRLDVTGPKRVCDRASCGACTVILDGEAVYSCTTLAISCTGHEVRTLESFETGEGSVPHAFHQNDGLMCGYCTPGFVTACQAWLERNPGQEPTLDDIKQGLDGNICRCGTYIGVFQAALDAAKAMKNGRS</sequence>
<accession>A0A432MK89</accession>
<reference evidence="8 9" key="1">
    <citation type="submission" date="2018-12" db="EMBL/GenBank/DDBJ databases">
        <authorList>
            <person name="Toschakov S.V."/>
        </authorList>
    </citation>
    <scope>NUCLEOTIDE SEQUENCE [LARGE SCALE GENOMIC DNA]</scope>
    <source>
        <strain evidence="8 9">GM2012</strain>
    </source>
</reference>
<keyword evidence="5" id="KW-0411">Iron-sulfur</keyword>
<dbReference type="PANTHER" id="PTHR44379:SF5">
    <property type="entry name" value="OXIDOREDUCTASE WITH IRON-SULFUR SUBUNIT"/>
    <property type="match status" value="1"/>
</dbReference>
<dbReference type="AlphaFoldDB" id="A0A432MK89"/>
<name>A0A432MK89_9BACT</name>
<keyword evidence="1" id="KW-0001">2Fe-2S</keyword>
<dbReference type="Gene3D" id="1.10.150.120">
    <property type="entry name" value="[2Fe-2S]-binding domain"/>
    <property type="match status" value="1"/>
</dbReference>